<dbReference type="InterPro" id="IPR016162">
    <property type="entry name" value="Ald_DH_N"/>
</dbReference>
<evidence type="ECO:0000313" key="3">
    <source>
        <dbReference type="Proteomes" id="UP000551501"/>
    </source>
</evidence>
<sequence>MNSESTIQARSGTYIDGRWLDVGDDTFVVDDPATGEAIAVVAQSRPADADAALAAADSARTGLTPFGGHPDRQFCAGRRVWTDGFATQELYAGVQEGSRASGDRYRRMIAEVAREIGVGEVVPHKVV</sequence>
<organism evidence="2 3">
    <name type="scientific">Gordonia humi</name>
    <dbReference type="NCBI Taxonomy" id="686429"/>
    <lineage>
        <taxon>Bacteria</taxon>
        <taxon>Bacillati</taxon>
        <taxon>Actinomycetota</taxon>
        <taxon>Actinomycetes</taxon>
        <taxon>Mycobacteriales</taxon>
        <taxon>Gordoniaceae</taxon>
        <taxon>Gordonia</taxon>
    </lineage>
</organism>
<gene>
    <name evidence="2" type="ORF">BKA16_001214</name>
</gene>
<dbReference type="InterPro" id="IPR016161">
    <property type="entry name" value="Ald_DH/histidinol_DH"/>
</dbReference>
<name>A0A840ESJ8_9ACTN</name>
<dbReference type="Gene3D" id="3.40.605.10">
    <property type="entry name" value="Aldehyde Dehydrogenase, Chain A, domain 1"/>
    <property type="match status" value="1"/>
</dbReference>
<dbReference type="RefSeq" id="WP_183369799.1">
    <property type="nucleotide sequence ID" value="NZ_BAABHL010000092.1"/>
</dbReference>
<comment type="caution">
    <text evidence="2">The sequence shown here is derived from an EMBL/GenBank/DDBJ whole genome shotgun (WGS) entry which is preliminary data.</text>
</comment>
<keyword evidence="1" id="KW-0560">Oxidoreductase</keyword>
<reference evidence="2 3" key="1">
    <citation type="submission" date="2020-08" db="EMBL/GenBank/DDBJ databases">
        <title>Sequencing the genomes of 1000 actinobacteria strains.</title>
        <authorList>
            <person name="Klenk H.-P."/>
        </authorList>
    </citation>
    <scope>NUCLEOTIDE SEQUENCE [LARGE SCALE GENOMIC DNA]</scope>
    <source>
        <strain evidence="2 3">DSM 45298</strain>
    </source>
</reference>
<dbReference type="GO" id="GO:0016491">
    <property type="term" value="F:oxidoreductase activity"/>
    <property type="evidence" value="ECO:0007669"/>
    <property type="project" value="UniProtKB-KW"/>
</dbReference>
<dbReference type="SUPFAM" id="SSF53720">
    <property type="entry name" value="ALDH-like"/>
    <property type="match status" value="1"/>
</dbReference>
<evidence type="ECO:0008006" key="4">
    <source>
        <dbReference type="Google" id="ProtNLM"/>
    </source>
</evidence>
<proteinExistence type="predicted"/>
<dbReference type="EMBL" id="JACIFP010000001">
    <property type="protein sequence ID" value="MBB4134662.1"/>
    <property type="molecule type" value="Genomic_DNA"/>
</dbReference>
<evidence type="ECO:0000256" key="1">
    <source>
        <dbReference type="ARBA" id="ARBA00023002"/>
    </source>
</evidence>
<dbReference type="Proteomes" id="UP000551501">
    <property type="component" value="Unassembled WGS sequence"/>
</dbReference>
<protein>
    <recommendedName>
        <fullName evidence="4">Aldehyde dehydrogenase family protein</fullName>
    </recommendedName>
</protein>
<accession>A0A840ESJ8</accession>
<keyword evidence="3" id="KW-1185">Reference proteome</keyword>
<evidence type="ECO:0000313" key="2">
    <source>
        <dbReference type="EMBL" id="MBB4134662.1"/>
    </source>
</evidence>
<dbReference type="AlphaFoldDB" id="A0A840ESJ8"/>